<keyword evidence="1" id="KW-0812">Transmembrane</keyword>
<feature type="transmembrane region" description="Helical" evidence="1">
    <location>
        <begin position="81"/>
        <end position="99"/>
    </location>
</feature>
<gene>
    <name evidence="2" type="ORF">FD37_GL001443</name>
</gene>
<dbReference type="AlphaFoldDB" id="A0A0R1R522"/>
<dbReference type="Proteomes" id="UP000051835">
    <property type="component" value="Unassembled WGS sequence"/>
</dbReference>
<organism evidence="2 3">
    <name type="scientific">Levilactobacillus spicheri DSM 15429</name>
    <dbReference type="NCBI Taxonomy" id="1423805"/>
    <lineage>
        <taxon>Bacteria</taxon>
        <taxon>Bacillati</taxon>
        <taxon>Bacillota</taxon>
        <taxon>Bacilli</taxon>
        <taxon>Lactobacillales</taxon>
        <taxon>Lactobacillaceae</taxon>
        <taxon>Levilactobacillus</taxon>
    </lineage>
</organism>
<dbReference type="PATRIC" id="fig|1423805.4.peg.1479"/>
<name>A0A0R1R522_9LACO</name>
<comment type="caution">
    <text evidence="2">The sequence shown here is derived from an EMBL/GenBank/DDBJ whole genome shotgun (WGS) entry which is preliminary data.</text>
</comment>
<proteinExistence type="predicted"/>
<feature type="transmembrane region" description="Helical" evidence="1">
    <location>
        <begin position="20"/>
        <end position="45"/>
    </location>
</feature>
<sequence length="179" mass="19740">MNTLTAPLQVTQRTGWRLVSLFILCFGGCLLLQFTGVIHEPALVFGMPTGTTFRQSVLVNLTTVAVFLLLSFTSIKWLGKALLLFILLGASEGLVRFLVHVSVQPGAAIVLLISTVSDVVSAYFLLVLLLDVIDRTRFQTHAHYWRNWWAALVNANRPAYGWAVSALLLNTVTSALLQK</sequence>
<evidence type="ECO:0000313" key="2">
    <source>
        <dbReference type="EMBL" id="KRL48315.1"/>
    </source>
</evidence>
<dbReference type="RefSeq" id="WP_147007687.1">
    <property type="nucleotide sequence ID" value="NZ_AZFC01000016.1"/>
</dbReference>
<keyword evidence="1" id="KW-0472">Membrane</keyword>
<protein>
    <submittedName>
        <fullName evidence="2">Uncharacterized protein</fullName>
    </submittedName>
</protein>
<feature type="transmembrane region" description="Helical" evidence="1">
    <location>
        <begin position="57"/>
        <end position="75"/>
    </location>
</feature>
<feature type="transmembrane region" description="Helical" evidence="1">
    <location>
        <begin position="106"/>
        <end position="130"/>
    </location>
</feature>
<dbReference type="EMBL" id="AZFC01000016">
    <property type="protein sequence ID" value="KRL48315.1"/>
    <property type="molecule type" value="Genomic_DNA"/>
</dbReference>
<evidence type="ECO:0000256" key="1">
    <source>
        <dbReference type="SAM" id="Phobius"/>
    </source>
</evidence>
<accession>A0A0R1R522</accession>
<keyword evidence="1" id="KW-1133">Transmembrane helix</keyword>
<reference evidence="2 3" key="1">
    <citation type="journal article" date="2015" name="Genome Announc.">
        <title>Expanding the biotechnology potential of lactobacilli through comparative genomics of 213 strains and associated genera.</title>
        <authorList>
            <person name="Sun Z."/>
            <person name="Harris H.M."/>
            <person name="McCann A."/>
            <person name="Guo C."/>
            <person name="Argimon S."/>
            <person name="Zhang W."/>
            <person name="Yang X."/>
            <person name="Jeffery I.B."/>
            <person name="Cooney J.C."/>
            <person name="Kagawa T.F."/>
            <person name="Liu W."/>
            <person name="Song Y."/>
            <person name="Salvetti E."/>
            <person name="Wrobel A."/>
            <person name="Rasinkangas P."/>
            <person name="Parkhill J."/>
            <person name="Rea M.C."/>
            <person name="O'Sullivan O."/>
            <person name="Ritari J."/>
            <person name="Douillard F.P."/>
            <person name="Paul Ross R."/>
            <person name="Yang R."/>
            <person name="Briner A.E."/>
            <person name="Felis G.E."/>
            <person name="de Vos W.M."/>
            <person name="Barrangou R."/>
            <person name="Klaenhammer T.R."/>
            <person name="Caufield P.W."/>
            <person name="Cui Y."/>
            <person name="Zhang H."/>
            <person name="O'Toole P.W."/>
        </authorList>
    </citation>
    <scope>NUCLEOTIDE SEQUENCE [LARGE SCALE GENOMIC DNA]</scope>
    <source>
        <strain evidence="2 3">DSM 15429</strain>
    </source>
</reference>
<evidence type="ECO:0000313" key="3">
    <source>
        <dbReference type="Proteomes" id="UP000051835"/>
    </source>
</evidence>